<evidence type="ECO:0008006" key="4">
    <source>
        <dbReference type="Google" id="ProtNLM"/>
    </source>
</evidence>
<evidence type="ECO:0000313" key="2">
    <source>
        <dbReference type="EMBL" id="OLP97131.1"/>
    </source>
</evidence>
<gene>
    <name evidence="2" type="ORF">AK812_SmicGene20563</name>
</gene>
<keyword evidence="3" id="KW-1185">Reference proteome</keyword>
<sequence>MLAWCAAFRAKLHEVDGLQVREVARVGEGGFSCIWRVDLISDRGPADENLPRTMALKKTICQDEERLEFARSEVAVLRRAMQEEVYGPTYGKEVNSFPRPICLQVVLGLVCM</sequence>
<dbReference type="Gene3D" id="3.30.200.20">
    <property type="entry name" value="Phosphorylase Kinase, domain 1"/>
    <property type="match status" value="1"/>
</dbReference>
<dbReference type="OrthoDB" id="248923at2759"/>
<evidence type="ECO:0000256" key="1">
    <source>
        <dbReference type="PROSITE-ProRule" id="PRU10141"/>
    </source>
</evidence>
<organism evidence="2 3">
    <name type="scientific">Symbiodinium microadriaticum</name>
    <name type="common">Dinoflagellate</name>
    <name type="synonym">Zooxanthella microadriatica</name>
    <dbReference type="NCBI Taxonomy" id="2951"/>
    <lineage>
        <taxon>Eukaryota</taxon>
        <taxon>Sar</taxon>
        <taxon>Alveolata</taxon>
        <taxon>Dinophyceae</taxon>
        <taxon>Suessiales</taxon>
        <taxon>Symbiodiniaceae</taxon>
        <taxon>Symbiodinium</taxon>
    </lineage>
</organism>
<feature type="binding site" evidence="1">
    <location>
        <position position="57"/>
    </location>
    <ligand>
        <name>ATP</name>
        <dbReference type="ChEBI" id="CHEBI:30616"/>
    </ligand>
</feature>
<dbReference type="InterPro" id="IPR017441">
    <property type="entry name" value="Protein_kinase_ATP_BS"/>
</dbReference>
<evidence type="ECO:0000313" key="3">
    <source>
        <dbReference type="Proteomes" id="UP000186817"/>
    </source>
</evidence>
<keyword evidence="1" id="KW-0067">ATP-binding</keyword>
<dbReference type="PROSITE" id="PS00107">
    <property type="entry name" value="PROTEIN_KINASE_ATP"/>
    <property type="match status" value="1"/>
</dbReference>
<comment type="caution">
    <text evidence="2">The sequence shown here is derived from an EMBL/GenBank/DDBJ whole genome shotgun (WGS) entry which is preliminary data.</text>
</comment>
<name>A0A1Q9DPP3_SYMMI</name>
<protein>
    <recommendedName>
        <fullName evidence="4">Protein kinase domain-containing protein</fullName>
    </recommendedName>
</protein>
<dbReference type="Proteomes" id="UP000186817">
    <property type="component" value="Unassembled WGS sequence"/>
</dbReference>
<reference evidence="2 3" key="1">
    <citation type="submission" date="2016-02" db="EMBL/GenBank/DDBJ databases">
        <title>Genome analysis of coral dinoflagellate symbionts highlights evolutionary adaptations to a symbiotic lifestyle.</title>
        <authorList>
            <person name="Aranda M."/>
            <person name="Li Y."/>
            <person name="Liew Y.J."/>
            <person name="Baumgarten S."/>
            <person name="Simakov O."/>
            <person name="Wilson M."/>
            <person name="Piel J."/>
            <person name="Ashoor H."/>
            <person name="Bougouffa S."/>
            <person name="Bajic V.B."/>
            <person name="Ryu T."/>
            <person name="Ravasi T."/>
            <person name="Bayer T."/>
            <person name="Micklem G."/>
            <person name="Kim H."/>
            <person name="Bhak J."/>
            <person name="Lajeunesse T.C."/>
            <person name="Voolstra C.R."/>
        </authorList>
    </citation>
    <scope>NUCLEOTIDE SEQUENCE [LARGE SCALE GENOMIC DNA]</scope>
    <source>
        <strain evidence="2 3">CCMP2467</strain>
    </source>
</reference>
<dbReference type="EMBL" id="LSRX01000445">
    <property type="protein sequence ID" value="OLP97131.1"/>
    <property type="molecule type" value="Genomic_DNA"/>
</dbReference>
<keyword evidence="1" id="KW-0547">Nucleotide-binding</keyword>
<dbReference type="AlphaFoldDB" id="A0A1Q9DPP3"/>
<dbReference type="GO" id="GO:0005524">
    <property type="term" value="F:ATP binding"/>
    <property type="evidence" value="ECO:0007669"/>
    <property type="project" value="UniProtKB-UniRule"/>
</dbReference>
<proteinExistence type="predicted"/>
<accession>A0A1Q9DPP3</accession>